<dbReference type="PROSITE" id="PS00138">
    <property type="entry name" value="SUBTILASE_SER"/>
    <property type="match status" value="1"/>
</dbReference>
<dbReference type="OrthoDB" id="206201at2759"/>
<dbReference type="EMBL" id="LFZO01000559">
    <property type="protein sequence ID" value="KXT05999.1"/>
    <property type="molecule type" value="Genomic_DNA"/>
</dbReference>
<feature type="domain" description="Peptidase S8/S53" evidence="7">
    <location>
        <begin position="220"/>
        <end position="446"/>
    </location>
</feature>
<dbReference type="InterPro" id="IPR015500">
    <property type="entry name" value="Peptidase_S8_subtilisin-rel"/>
</dbReference>
<dbReference type="STRING" id="113226.A0A139HUA9"/>
<feature type="active site" description="Charge relay system" evidence="5">
    <location>
        <position position="418"/>
    </location>
</feature>
<dbReference type="PROSITE" id="PS51892">
    <property type="entry name" value="SUBTILASE"/>
    <property type="match status" value="1"/>
</dbReference>
<keyword evidence="3 5" id="KW-0378">Hydrolase</keyword>
<comment type="caution">
    <text evidence="8">The sequence shown here is derived from an EMBL/GenBank/DDBJ whole genome shotgun (WGS) entry which is preliminary data.</text>
</comment>
<feature type="active site" description="Charge relay system" evidence="5">
    <location>
        <position position="229"/>
    </location>
</feature>
<dbReference type="GO" id="GO:0004252">
    <property type="term" value="F:serine-type endopeptidase activity"/>
    <property type="evidence" value="ECO:0007669"/>
    <property type="project" value="UniProtKB-UniRule"/>
</dbReference>
<evidence type="ECO:0000256" key="6">
    <source>
        <dbReference type="RuleBase" id="RU003355"/>
    </source>
</evidence>
<protein>
    <recommendedName>
        <fullName evidence="7">Peptidase S8/S53 domain-containing protein</fullName>
    </recommendedName>
</protein>
<dbReference type="InterPro" id="IPR023827">
    <property type="entry name" value="Peptidase_S8_Asp-AS"/>
</dbReference>
<evidence type="ECO:0000256" key="5">
    <source>
        <dbReference type="PROSITE-ProRule" id="PRU01240"/>
    </source>
</evidence>
<comment type="similarity">
    <text evidence="1 5 6">Belongs to the peptidase S8 family.</text>
</comment>
<evidence type="ECO:0000259" key="7">
    <source>
        <dbReference type="Pfam" id="PF00082"/>
    </source>
</evidence>
<dbReference type="FunFam" id="3.40.50.200:FF:000014">
    <property type="entry name" value="Proteinase K"/>
    <property type="match status" value="1"/>
</dbReference>
<dbReference type="CDD" id="cd04077">
    <property type="entry name" value="Peptidases_S8_PCSK9_ProteinaseK_like"/>
    <property type="match status" value="1"/>
</dbReference>
<dbReference type="InterPro" id="IPR000209">
    <property type="entry name" value="Peptidase_S8/S53_dom"/>
</dbReference>
<dbReference type="Proteomes" id="UP000073492">
    <property type="component" value="Unassembled WGS sequence"/>
</dbReference>
<dbReference type="PANTHER" id="PTHR43806:SF58">
    <property type="entry name" value="ALKALINE PROTEASE 1-RELATED"/>
    <property type="match status" value="1"/>
</dbReference>
<dbReference type="PROSITE" id="PS00136">
    <property type="entry name" value="SUBTILASE_ASP"/>
    <property type="match status" value="1"/>
</dbReference>
<evidence type="ECO:0000313" key="9">
    <source>
        <dbReference type="Proteomes" id="UP000073492"/>
    </source>
</evidence>
<dbReference type="InterPro" id="IPR022398">
    <property type="entry name" value="Peptidase_S8_His-AS"/>
</dbReference>
<evidence type="ECO:0000256" key="1">
    <source>
        <dbReference type="ARBA" id="ARBA00011073"/>
    </source>
</evidence>
<keyword evidence="2 5" id="KW-0645">Protease</keyword>
<dbReference type="GO" id="GO:0005576">
    <property type="term" value="C:extracellular region"/>
    <property type="evidence" value="ECO:0007669"/>
    <property type="project" value="UniProtKB-ARBA"/>
</dbReference>
<keyword evidence="9" id="KW-1185">Reference proteome</keyword>
<reference evidence="8 9" key="1">
    <citation type="submission" date="2015-07" db="EMBL/GenBank/DDBJ databases">
        <title>Comparative genomics of the Sigatoka disease complex on banana suggests a link between parallel evolutionary changes in Pseudocercospora fijiensis and Pseudocercospora eumusae and increased virulence on the banana host.</title>
        <authorList>
            <person name="Chang T.-C."/>
            <person name="Salvucci A."/>
            <person name="Crous P.W."/>
            <person name="Stergiopoulos I."/>
        </authorList>
    </citation>
    <scope>NUCLEOTIDE SEQUENCE [LARGE SCALE GENOMIC DNA]</scope>
    <source>
        <strain evidence="8 9">CBS 116634</strain>
    </source>
</reference>
<evidence type="ECO:0000256" key="2">
    <source>
        <dbReference type="ARBA" id="ARBA00022670"/>
    </source>
</evidence>
<dbReference type="PROSITE" id="PS00137">
    <property type="entry name" value="SUBTILASE_HIS"/>
    <property type="match status" value="1"/>
</dbReference>
<name>A0A139HUA9_9PEZI</name>
<keyword evidence="4 5" id="KW-0720">Serine protease</keyword>
<dbReference type="Pfam" id="PF00082">
    <property type="entry name" value="Peptidase_S8"/>
    <property type="match status" value="1"/>
</dbReference>
<dbReference type="InterPro" id="IPR050131">
    <property type="entry name" value="Peptidase_S8_subtilisin-like"/>
</dbReference>
<evidence type="ECO:0000313" key="8">
    <source>
        <dbReference type="EMBL" id="KXT05999.1"/>
    </source>
</evidence>
<organism evidence="8 9">
    <name type="scientific">Pseudocercospora musae</name>
    <dbReference type="NCBI Taxonomy" id="113226"/>
    <lineage>
        <taxon>Eukaryota</taxon>
        <taxon>Fungi</taxon>
        <taxon>Dikarya</taxon>
        <taxon>Ascomycota</taxon>
        <taxon>Pezizomycotina</taxon>
        <taxon>Dothideomycetes</taxon>
        <taxon>Dothideomycetidae</taxon>
        <taxon>Mycosphaerellales</taxon>
        <taxon>Mycosphaerellaceae</taxon>
        <taxon>Pseudocercospora</taxon>
    </lineage>
</organism>
<dbReference type="AlphaFoldDB" id="A0A139HUA9"/>
<dbReference type="PRINTS" id="PR00723">
    <property type="entry name" value="SUBTILISIN"/>
</dbReference>
<dbReference type="InterPro" id="IPR034193">
    <property type="entry name" value="PCSK9_ProteinaseK-like"/>
</dbReference>
<dbReference type="Gene3D" id="3.40.50.200">
    <property type="entry name" value="Peptidase S8/S53 domain"/>
    <property type="match status" value="1"/>
</dbReference>
<dbReference type="PANTHER" id="PTHR43806">
    <property type="entry name" value="PEPTIDASE S8"/>
    <property type="match status" value="1"/>
</dbReference>
<feature type="active site" description="Charge relay system" evidence="5">
    <location>
        <position position="261"/>
    </location>
</feature>
<evidence type="ECO:0000256" key="3">
    <source>
        <dbReference type="ARBA" id="ARBA00022801"/>
    </source>
</evidence>
<accession>A0A139HUA9</accession>
<gene>
    <name evidence="8" type="ORF">AC579_6048</name>
</gene>
<dbReference type="SUPFAM" id="SSF52743">
    <property type="entry name" value="Subtilisin-like"/>
    <property type="match status" value="1"/>
</dbReference>
<sequence length="488" mass="50743">MNTVDRIDRRPQAIMEDSIYFYRWVVTWSRNSPPASAPASSSPSFRLSAGIPSVSVTHLFTLILANMHSLKDILAFSLVLPAALAQFTTKINRAQTADTIPGSWIARVESNELLDTVLSTVLESAGVESKANYTIGGVKGFSFDGDDAILDILESLGAITSVEPDTKVWASVPRGYLSQRQDAPFVNGSLTSQNGSTWGLSRISHREPGANDYIYDRSAGKDTFIYVIDTGINTEHSEFGGRASVGKSLISGSDGEDDQGHGTHCSGTAAGSKYGVAKNANLIGVKVLGADGSGSNSGVLRGIQWAVDNAKSEGHIDRAVLSMSLGGPFSQTTNDAIASAVEEGAFVAVAAGNEGEDASNSSPASAPQACTVGATTREDSMASFSNFGSLLDIFAPGQNITSAWIGSSSAVNTISGTSMATPHIAGLAAYLIGLEGPRSPAELCERIQELATKDVIENIGEGSANLIAYNGHGALPRAAGGGRGGEEF</sequence>
<dbReference type="InterPro" id="IPR036852">
    <property type="entry name" value="Peptidase_S8/S53_dom_sf"/>
</dbReference>
<evidence type="ECO:0000256" key="4">
    <source>
        <dbReference type="ARBA" id="ARBA00022825"/>
    </source>
</evidence>
<dbReference type="GO" id="GO:0006508">
    <property type="term" value="P:proteolysis"/>
    <property type="evidence" value="ECO:0007669"/>
    <property type="project" value="UniProtKB-KW"/>
</dbReference>
<proteinExistence type="inferred from homology"/>
<dbReference type="InterPro" id="IPR023828">
    <property type="entry name" value="Peptidase_S8_Ser-AS"/>
</dbReference>